<dbReference type="PANTHER" id="PTHR34800:SF1">
    <property type="entry name" value="TETRAPYRROLE-BINDING PROTEIN, CHLOROPLASTIC"/>
    <property type="match status" value="1"/>
</dbReference>
<dbReference type="SUPFAM" id="SSF140869">
    <property type="entry name" value="GUN4-like"/>
    <property type="match status" value="1"/>
</dbReference>
<comment type="caution">
    <text evidence="3">The sequence shown here is derived from an EMBL/GenBank/DDBJ whole genome shotgun (WGS) entry which is preliminary data.</text>
</comment>
<dbReference type="Gene3D" id="1.25.40.620">
    <property type="match status" value="1"/>
</dbReference>
<dbReference type="PANTHER" id="PTHR34800">
    <property type="entry name" value="TETRAPYRROLE-BINDING PROTEIN, CHLOROPLASTIC"/>
    <property type="match status" value="1"/>
</dbReference>
<proteinExistence type="predicted"/>
<reference evidence="4" key="1">
    <citation type="journal article" date="2024" name="Algal Res.">
        <title>Biochemical, toxicological and genomic investigation of a high-biomass producing Limnothrix strain isolated from Italian shallow drinking water reservoir.</title>
        <authorList>
            <person name="Simonazzi M."/>
            <person name="Shishido T.K."/>
            <person name="Delbaje E."/>
            <person name="Wahlsten M."/>
            <person name="Fewer D.P."/>
            <person name="Sivonen K."/>
            <person name="Pezzolesi L."/>
            <person name="Pistocchi R."/>
        </authorList>
    </citation>
    <scope>NUCLEOTIDE SEQUENCE [LARGE SCALE GENOMIC DNA]</scope>
    <source>
        <strain evidence="4">LRLZ20PSL1</strain>
    </source>
</reference>
<dbReference type="RefSeq" id="WP_393012427.1">
    <property type="nucleotide sequence ID" value="NZ_JAZAQF010000057.1"/>
</dbReference>
<gene>
    <name evidence="3" type="ORF">VPK24_09315</name>
</gene>
<keyword evidence="4" id="KW-1185">Reference proteome</keyword>
<dbReference type="InterPro" id="IPR008629">
    <property type="entry name" value="GUN4-like"/>
</dbReference>
<dbReference type="InterPro" id="IPR037215">
    <property type="entry name" value="GUN4-like_sf"/>
</dbReference>
<sequence length="243" mass="27414">MSDSPASAVIDPSTALDSLATALNSGNLKKQLAALPALAALDDGVALLIDFAKDRSPQPLAIDTIDPLLGRICQLLNRADLPQARNFLEGYYPDGVVELPRECTVDYQPIQTALLEEDFDQADRITIQKLCELAGPEAVKRKWLYFTEVDRFPALDLQVIDGLWRTYSEGKFGFSIQREIWLGVGQDWEKFWPKINWKQGNHWTRWPGEFTWSLAAPRGHLPTTNQLRGVRVMNALMRHPAWS</sequence>
<name>A0ABW7CCV3_9CYAN</name>
<dbReference type="EMBL" id="JAZAQF010000057">
    <property type="protein sequence ID" value="MFG3817833.1"/>
    <property type="molecule type" value="Genomic_DNA"/>
</dbReference>
<dbReference type="SUPFAM" id="SSF48371">
    <property type="entry name" value="ARM repeat"/>
    <property type="match status" value="1"/>
</dbReference>
<dbReference type="CDD" id="cd16383">
    <property type="entry name" value="GUN4"/>
    <property type="match status" value="1"/>
</dbReference>
<feature type="domain" description="GUN4 N-terminal ARM-like repeat" evidence="2">
    <location>
        <begin position="11"/>
        <end position="93"/>
    </location>
</feature>
<feature type="domain" description="GUN4-like" evidence="1">
    <location>
        <begin position="102"/>
        <end position="240"/>
    </location>
</feature>
<evidence type="ECO:0000313" key="4">
    <source>
        <dbReference type="Proteomes" id="UP001604335"/>
    </source>
</evidence>
<organism evidence="3 4">
    <name type="scientific">Limnothrix redekei LRLZ20PSL1</name>
    <dbReference type="NCBI Taxonomy" id="3112953"/>
    <lineage>
        <taxon>Bacteria</taxon>
        <taxon>Bacillati</taxon>
        <taxon>Cyanobacteriota</taxon>
        <taxon>Cyanophyceae</taxon>
        <taxon>Pseudanabaenales</taxon>
        <taxon>Pseudanabaenaceae</taxon>
        <taxon>Limnothrix</taxon>
    </lineage>
</organism>
<protein>
    <submittedName>
        <fullName evidence="3">GUN4 N-terminal ARM-like repeat domain-containing protein</fullName>
    </submittedName>
</protein>
<dbReference type="Proteomes" id="UP001604335">
    <property type="component" value="Unassembled WGS sequence"/>
</dbReference>
<dbReference type="InterPro" id="IPR032192">
    <property type="entry name" value="GUN4_N"/>
</dbReference>
<dbReference type="Gene3D" id="1.10.10.1770">
    <property type="entry name" value="Gun4-like"/>
    <property type="match status" value="1"/>
</dbReference>
<dbReference type="Pfam" id="PF16416">
    <property type="entry name" value="GUN4_N"/>
    <property type="match status" value="1"/>
</dbReference>
<evidence type="ECO:0000259" key="1">
    <source>
        <dbReference type="Pfam" id="PF05419"/>
    </source>
</evidence>
<accession>A0ABW7CCV3</accession>
<dbReference type="Pfam" id="PF05419">
    <property type="entry name" value="GUN4"/>
    <property type="match status" value="1"/>
</dbReference>
<dbReference type="InterPro" id="IPR016024">
    <property type="entry name" value="ARM-type_fold"/>
</dbReference>
<evidence type="ECO:0000259" key="2">
    <source>
        <dbReference type="Pfam" id="PF16416"/>
    </source>
</evidence>
<evidence type="ECO:0000313" key="3">
    <source>
        <dbReference type="EMBL" id="MFG3817833.1"/>
    </source>
</evidence>